<gene>
    <name evidence="1" type="ORF">GGE15_000646</name>
</gene>
<sequence length="84" mass="9388">MTTPKPVYHSELQCSVLGISYDFSTRQGVLSMAETNACDMTGCIAFFKRIDPKVESIRTVAGDTEDTSYRLIGKEWQARPPSRP</sequence>
<accession>A0A7W6UFX2</accession>
<protein>
    <submittedName>
        <fullName evidence="1">Uncharacterized protein</fullName>
    </submittedName>
</protein>
<reference evidence="1 2" key="1">
    <citation type="submission" date="2020-08" db="EMBL/GenBank/DDBJ databases">
        <title>Genomic Encyclopedia of Type Strains, Phase IV (KMG-V): Genome sequencing to study the core and pangenomes of soil and plant-associated prokaryotes.</title>
        <authorList>
            <person name="Whitman W."/>
        </authorList>
    </citation>
    <scope>NUCLEOTIDE SEQUENCE [LARGE SCALE GENOMIC DNA]</scope>
    <source>
        <strain evidence="1 2">SEMIA 414</strain>
    </source>
</reference>
<comment type="caution">
    <text evidence="1">The sequence shown here is derived from an EMBL/GenBank/DDBJ whole genome shotgun (WGS) entry which is preliminary data.</text>
</comment>
<name>A0A7W6UFX2_9HYPH</name>
<proteinExistence type="predicted"/>
<evidence type="ECO:0000313" key="2">
    <source>
        <dbReference type="Proteomes" id="UP000533724"/>
    </source>
</evidence>
<dbReference type="RefSeq" id="WP_184497719.1">
    <property type="nucleotide sequence ID" value="NZ_JACIHI010000001.1"/>
</dbReference>
<dbReference type="AlphaFoldDB" id="A0A7W6UFX2"/>
<organism evidence="1 2">
    <name type="scientific">Rhizobium esperanzae</name>
    <dbReference type="NCBI Taxonomy" id="1967781"/>
    <lineage>
        <taxon>Bacteria</taxon>
        <taxon>Pseudomonadati</taxon>
        <taxon>Pseudomonadota</taxon>
        <taxon>Alphaproteobacteria</taxon>
        <taxon>Hyphomicrobiales</taxon>
        <taxon>Rhizobiaceae</taxon>
        <taxon>Rhizobium/Agrobacterium group</taxon>
        <taxon>Rhizobium</taxon>
    </lineage>
</organism>
<evidence type="ECO:0000313" key="1">
    <source>
        <dbReference type="EMBL" id="MBB4437415.1"/>
    </source>
</evidence>
<dbReference type="Proteomes" id="UP000533724">
    <property type="component" value="Unassembled WGS sequence"/>
</dbReference>
<dbReference type="EMBL" id="JACIHI010000001">
    <property type="protein sequence ID" value="MBB4437415.1"/>
    <property type="molecule type" value="Genomic_DNA"/>
</dbReference>